<feature type="domain" description="Fibrinogen C-terminal" evidence="8">
    <location>
        <begin position="220"/>
        <end position="443"/>
    </location>
</feature>
<keyword evidence="10" id="KW-1185">Reference proteome</keyword>
<evidence type="ECO:0000256" key="4">
    <source>
        <dbReference type="ARBA" id="ARBA00023054"/>
    </source>
</evidence>
<organism evidence="9 10">
    <name type="scientific">Sinanodonta woodiana</name>
    <name type="common">Chinese pond mussel</name>
    <name type="synonym">Anodonta woodiana</name>
    <dbReference type="NCBI Taxonomy" id="1069815"/>
    <lineage>
        <taxon>Eukaryota</taxon>
        <taxon>Metazoa</taxon>
        <taxon>Spiralia</taxon>
        <taxon>Lophotrochozoa</taxon>
        <taxon>Mollusca</taxon>
        <taxon>Bivalvia</taxon>
        <taxon>Autobranchia</taxon>
        <taxon>Heteroconchia</taxon>
        <taxon>Palaeoheterodonta</taxon>
        <taxon>Unionida</taxon>
        <taxon>Unionoidea</taxon>
        <taxon>Unionidae</taxon>
        <taxon>Unioninae</taxon>
        <taxon>Sinanodonta</taxon>
    </lineage>
</organism>
<comment type="subcellular location">
    <subcellularLocation>
        <location evidence="1">Secreted</location>
    </subcellularLocation>
</comment>
<dbReference type="Gene3D" id="3.90.215.10">
    <property type="entry name" value="Gamma Fibrinogen, chain A, domain 1"/>
    <property type="match status" value="1"/>
</dbReference>
<dbReference type="PANTHER" id="PTHR47221:SF6">
    <property type="entry name" value="FIBRINOGEN ALPHA CHAIN"/>
    <property type="match status" value="1"/>
</dbReference>
<name>A0ABD3WV56_SINWO</name>
<reference evidence="9 10" key="1">
    <citation type="submission" date="2024-11" db="EMBL/GenBank/DDBJ databases">
        <title>Chromosome-level genome assembly of the freshwater bivalve Anodonta woodiana.</title>
        <authorList>
            <person name="Chen X."/>
        </authorList>
    </citation>
    <scope>NUCLEOTIDE SEQUENCE [LARGE SCALE GENOMIC DNA]</scope>
    <source>
        <strain evidence="9">MN2024</strain>
        <tissue evidence="9">Gills</tissue>
    </source>
</reference>
<dbReference type="InterPro" id="IPR036056">
    <property type="entry name" value="Fibrinogen-like_C"/>
</dbReference>
<sequence>MARQTHCCLFKLIFLYLFSLPIHGRIISFLNTSKLLLDESQSSLSVINPRYLRPQRSLANGSIETRIGRLEMSLEDEKNLRRTQEKRVNDLMASLEELKKMMEKQSVNMQTMREEFHIRFSSLEKNRSPHVRRLEKWLGEIKSWLTDMGKEVKQVSKNSELIQEIFGELAESNVSISNVSKEILALKHSFANLDYKILKKAEDLIRKNEKSNCASGWGGEKCDVMLHDCSEISKFHNTGSGIYTIFLGNTKISVFCNMDINTTGWTVIQRRKDGSVNFENRTYMEYSNGFGNLSGEFWIGNDKLHQMTKKTDYMLRIDLETWDGSKWYALYNSFGVGSAEDGYKLNVSGYSGTAEDSLLGFFTSNGVRFSAIDRDNDGNMYGSCATTTRRGGWWYGKHCGMASLNGIYYNEPFSKGCSGIVWYALRMSCESMKFSEMKIRLKQ</sequence>
<dbReference type="Proteomes" id="UP001634394">
    <property type="component" value="Unassembled WGS sequence"/>
</dbReference>
<dbReference type="InterPro" id="IPR014716">
    <property type="entry name" value="Fibrinogen_a/b/g_C_1"/>
</dbReference>
<keyword evidence="5" id="KW-1015">Disulfide bond</keyword>
<dbReference type="InterPro" id="IPR037579">
    <property type="entry name" value="FIB_ANG-like"/>
</dbReference>
<dbReference type="PROSITE" id="PS51406">
    <property type="entry name" value="FIBRINOGEN_C_2"/>
    <property type="match status" value="1"/>
</dbReference>
<dbReference type="Gene3D" id="4.10.530.10">
    <property type="entry name" value="Gamma-fibrinogen Carboxyl Terminal Fragment, domain 2"/>
    <property type="match status" value="1"/>
</dbReference>
<keyword evidence="2" id="KW-0964">Secreted</keyword>
<keyword evidence="4 7" id="KW-0175">Coiled coil</keyword>
<evidence type="ECO:0000256" key="6">
    <source>
        <dbReference type="ARBA" id="ARBA00023180"/>
    </source>
</evidence>
<keyword evidence="6" id="KW-0325">Glycoprotein</keyword>
<dbReference type="SUPFAM" id="SSF56496">
    <property type="entry name" value="Fibrinogen C-terminal domain-like"/>
    <property type="match status" value="1"/>
</dbReference>
<dbReference type="PANTHER" id="PTHR47221">
    <property type="entry name" value="FIBRINOGEN ALPHA CHAIN"/>
    <property type="match status" value="1"/>
</dbReference>
<dbReference type="CDD" id="cd00087">
    <property type="entry name" value="FReD"/>
    <property type="match status" value="1"/>
</dbReference>
<keyword evidence="3" id="KW-0732">Signal</keyword>
<evidence type="ECO:0000256" key="5">
    <source>
        <dbReference type="ARBA" id="ARBA00023157"/>
    </source>
</evidence>
<accession>A0ABD3WV56</accession>
<evidence type="ECO:0000259" key="8">
    <source>
        <dbReference type="PROSITE" id="PS51406"/>
    </source>
</evidence>
<dbReference type="Pfam" id="PF00147">
    <property type="entry name" value="Fibrinogen_C"/>
    <property type="match status" value="1"/>
</dbReference>
<dbReference type="EMBL" id="JBJQND010000005">
    <property type="protein sequence ID" value="KAL3876668.1"/>
    <property type="molecule type" value="Genomic_DNA"/>
</dbReference>
<dbReference type="InterPro" id="IPR002181">
    <property type="entry name" value="Fibrinogen_a/b/g_C_dom"/>
</dbReference>
<feature type="coiled-coil region" evidence="7">
    <location>
        <begin position="74"/>
        <end position="115"/>
    </location>
</feature>
<dbReference type="SMART" id="SM00186">
    <property type="entry name" value="FBG"/>
    <property type="match status" value="1"/>
</dbReference>
<protein>
    <recommendedName>
        <fullName evidence="8">Fibrinogen C-terminal domain-containing protein</fullName>
    </recommendedName>
</protein>
<proteinExistence type="predicted"/>
<evidence type="ECO:0000256" key="3">
    <source>
        <dbReference type="ARBA" id="ARBA00022729"/>
    </source>
</evidence>
<evidence type="ECO:0000256" key="1">
    <source>
        <dbReference type="ARBA" id="ARBA00004613"/>
    </source>
</evidence>
<comment type="caution">
    <text evidence="9">The sequence shown here is derived from an EMBL/GenBank/DDBJ whole genome shotgun (WGS) entry which is preliminary data.</text>
</comment>
<gene>
    <name evidence="9" type="ORF">ACJMK2_034473</name>
</gene>
<evidence type="ECO:0000313" key="9">
    <source>
        <dbReference type="EMBL" id="KAL3876668.1"/>
    </source>
</evidence>
<dbReference type="AlphaFoldDB" id="A0ABD3WV56"/>
<dbReference type="GO" id="GO:0005576">
    <property type="term" value="C:extracellular region"/>
    <property type="evidence" value="ECO:0007669"/>
    <property type="project" value="UniProtKB-SubCell"/>
</dbReference>
<evidence type="ECO:0000256" key="2">
    <source>
        <dbReference type="ARBA" id="ARBA00022525"/>
    </source>
</evidence>
<evidence type="ECO:0000256" key="7">
    <source>
        <dbReference type="SAM" id="Coils"/>
    </source>
</evidence>
<evidence type="ECO:0000313" key="10">
    <source>
        <dbReference type="Proteomes" id="UP001634394"/>
    </source>
</evidence>